<protein>
    <submittedName>
        <fullName evidence="1">Uncharacterized protein</fullName>
    </submittedName>
</protein>
<proteinExistence type="predicted"/>
<comment type="caution">
    <text evidence="1">The sequence shown here is derived from an EMBL/GenBank/DDBJ whole genome shotgun (WGS) entry which is preliminary data.</text>
</comment>
<reference evidence="1" key="1">
    <citation type="journal article" date="2019" name="bioRxiv">
        <title>The Genome of the Zebra Mussel, Dreissena polymorpha: A Resource for Invasive Species Research.</title>
        <authorList>
            <person name="McCartney M.A."/>
            <person name="Auch B."/>
            <person name="Kono T."/>
            <person name="Mallez S."/>
            <person name="Zhang Y."/>
            <person name="Obille A."/>
            <person name="Becker A."/>
            <person name="Abrahante J.E."/>
            <person name="Garbe J."/>
            <person name="Badalamenti J.P."/>
            <person name="Herman A."/>
            <person name="Mangelson H."/>
            <person name="Liachko I."/>
            <person name="Sullivan S."/>
            <person name="Sone E.D."/>
            <person name="Koren S."/>
            <person name="Silverstein K.A.T."/>
            <person name="Beckman K.B."/>
            <person name="Gohl D.M."/>
        </authorList>
    </citation>
    <scope>NUCLEOTIDE SEQUENCE</scope>
    <source>
        <strain evidence="1">Duluth1</strain>
        <tissue evidence="1">Whole animal</tissue>
    </source>
</reference>
<evidence type="ECO:0000313" key="1">
    <source>
        <dbReference type="EMBL" id="KAH3706013.1"/>
    </source>
</evidence>
<organism evidence="1 2">
    <name type="scientific">Dreissena polymorpha</name>
    <name type="common">Zebra mussel</name>
    <name type="synonym">Mytilus polymorpha</name>
    <dbReference type="NCBI Taxonomy" id="45954"/>
    <lineage>
        <taxon>Eukaryota</taxon>
        <taxon>Metazoa</taxon>
        <taxon>Spiralia</taxon>
        <taxon>Lophotrochozoa</taxon>
        <taxon>Mollusca</taxon>
        <taxon>Bivalvia</taxon>
        <taxon>Autobranchia</taxon>
        <taxon>Heteroconchia</taxon>
        <taxon>Euheterodonta</taxon>
        <taxon>Imparidentia</taxon>
        <taxon>Neoheterodontei</taxon>
        <taxon>Myida</taxon>
        <taxon>Dreissenoidea</taxon>
        <taxon>Dreissenidae</taxon>
        <taxon>Dreissena</taxon>
    </lineage>
</organism>
<dbReference type="EMBL" id="JAIWYP010000014">
    <property type="protein sequence ID" value="KAH3706013.1"/>
    <property type="molecule type" value="Genomic_DNA"/>
</dbReference>
<keyword evidence="2" id="KW-1185">Reference proteome</keyword>
<sequence>MVIVKRLIDVSLHRWKRGGSSGQMRRKRRGRTVRTLGKYAAKDFEGRTMKIMDVSHDGGTHYAKRAGKTREGFE</sequence>
<name>A0A9D3YRL4_DREPO</name>
<evidence type="ECO:0000313" key="2">
    <source>
        <dbReference type="Proteomes" id="UP000828390"/>
    </source>
</evidence>
<dbReference type="Proteomes" id="UP000828390">
    <property type="component" value="Unassembled WGS sequence"/>
</dbReference>
<dbReference type="AlphaFoldDB" id="A0A9D3YRL4"/>
<accession>A0A9D3YRL4</accession>
<gene>
    <name evidence="1" type="ORF">DPMN_065392</name>
</gene>
<reference evidence="1" key="2">
    <citation type="submission" date="2020-11" db="EMBL/GenBank/DDBJ databases">
        <authorList>
            <person name="McCartney M.A."/>
            <person name="Auch B."/>
            <person name="Kono T."/>
            <person name="Mallez S."/>
            <person name="Becker A."/>
            <person name="Gohl D.M."/>
            <person name="Silverstein K.A.T."/>
            <person name="Koren S."/>
            <person name="Bechman K.B."/>
            <person name="Herman A."/>
            <person name="Abrahante J.E."/>
            <person name="Garbe J."/>
        </authorList>
    </citation>
    <scope>NUCLEOTIDE SEQUENCE</scope>
    <source>
        <strain evidence="1">Duluth1</strain>
        <tissue evidence="1">Whole animal</tissue>
    </source>
</reference>